<feature type="compositionally biased region" description="Low complexity" evidence="1">
    <location>
        <begin position="119"/>
        <end position="136"/>
    </location>
</feature>
<feature type="region of interest" description="Disordered" evidence="1">
    <location>
        <begin position="1"/>
        <end position="102"/>
    </location>
</feature>
<name>A0A9W8M9Q0_9AGAR</name>
<sequence length="398" mass="41742">MSRSSTISSTTSSFHEVGTPGSDSEDEIVYSVASLPELEQPQTPCIFSDGDEDDDDYVVLRRRPAGAQGPDSATGSGVATPSAEGATRASGRGSSSGALRGQVMVVQLRSQLKALSINTQSPTSTSPTTKRTGTSTRTHKKLREDDPDGPGESKFEARASGLPTPDITPLKDRKQLQPSGSASLAAAVITASSPQGVAAPTALPSVGKKKLKKAKKAAAAAKALSASTDSALLTATTSGGAKKDKKKEKKKRSKKATTTTTPANASSGAKHGKAGQVDRSMVLEASTYITSYLSNPKAQTNSVCRLTLLQSLIIELGLMTSALNLPPSLRSATAFIKSHAFLNIKEYVSVRAQGPDAVRKILFPSRSALVKDIRKRRNPVSLKWVKEHGLQALLVGCF</sequence>
<proteinExistence type="predicted"/>
<protein>
    <submittedName>
        <fullName evidence="2">Uncharacterized protein</fullName>
    </submittedName>
</protein>
<evidence type="ECO:0000313" key="3">
    <source>
        <dbReference type="Proteomes" id="UP001140091"/>
    </source>
</evidence>
<feature type="compositionally biased region" description="Basic residues" evidence="1">
    <location>
        <begin position="243"/>
        <end position="255"/>
    </location>
</feature>
<feature type="region of interest" description="Disordered" evidence="1">
    <location>
        <begin position="114"/>
        <end position="184"/>
    </location>
</feature>
<dbReference type="Proteomes" id="UP001140091">
    <property type="component" value="Unassembled WGS sequence"/>
</dbReference>
<reference evidence="2" key="1">
    <citation type="submission" date="2022-06" db="EMBL/GenBank/DDBJ databases">
        <title>Genome Sequence of Candolleomyces eurysporus.</title>
        <authorList>
            <person name="Buettner E."/>
        </authorList>
    </citation>
    <scope>NUCLEOTIDE SEQUENCE</scope>
    <source>
        <strain evidence="2">VTCC 930004</strain>
    </source>
</reference>
<keyword evidence="3" id="KW-1185">Reference proteome</keyword>
<accession>A0A9W8M9Q0</accession>
<dbReference type="EMBL" id="JANBPK010001489">
    <property type="protein sequence ID" value="KAJ2922476.1"/>
    <property type="molecule type" value="Genomic_DNA"/>
</dbReference>
<gene>
    <name evidence="2" type="ORF">H1R20_g14624</name>
</gene>
<evidence type="ECO:0000256" key="1">
    <source>
        <dbReference type="SAM" id="MobiDB-lite"/>
    </source>
</evidence>
<comment type="caution">
    <text evidence="2">The sequence shown here is derived from an EMBL/GenBank/DDBJ whole genome shotgun (WGS) entry which is preliminary data.</text>
</comment>
<feature type="compositionally biased region" description="Low complexity" evidence="1">
    <location>
        <begin position="1"/>
        <end position="13"/>
    </location>
</feature>
<evidence type="ECO:0000313" key="2">
    <source>
        <dbReference type="EMBL" id="KAJ2922476.1"/>
    </source>
</evidence>
<dbReference type="AlphaFoldDB" id="A0A9W8M9Q0"/>
<organism evidence="2 3">
    <name type="scientific">Candolleomyces eurysporus</name>
    <dbReference type="NCBI Taxonomy" id="2828524"/>
    <lineage>
        <taxon>Eukaryota</taxon>
        <taxon>Fungi</taxon>
        <taxon>Dikarya</taxon>
        <taxon>Basidiomycota</taxon>
        <taxon>Agaricomycotina</taxon>
        <taxon>Agaricomycetes</taxon>
        <taxon>Agaricomycetidae</taxon>
        <taxon>Agaricales</taxon>
        <taxon>Agaricineae</taxon>
        <taxon>Psathyrellaceae</taxon>
        <taxon>Candolleomyces</taxon>
    </lineage>
</organism>
<feature type="non-terminal residue" evidence="2">
    <location>
        <position position="1"/>
    </location>
</feature>
<feature type="region of interest" description="Disordered" evidence="1">
    <location>
        <begin position="236"/>
        <end position="276"/>
    </location>
</feature>
<dbReference type="OrthoDB" id="2596481at2759"/>
<feature type="compositionally biased region" description="Low complexity" evidence="1">
    <location>
        <begin position="256"/>
        <end position="269"/>
    </location>
</feature>
<feature type="compositionally biased region" description="Low complexity" evidence="1">
    <location>
        <begin position="82"/>
        <end position="101"/>
    </location>
</feature>